<comment type="caution">
    <text evidence="2">The sequence shown here is derived from an EMBL/GenBank/DDBJ whole genome shotgun (WGS) entry which is preliminary data.</text>
</comment>
<dbReference type="EMBL" id="JACSPT010000002">
    <property type="protein sequence ID" value="MBD8008282.1"/>
    <property type="molecule type" value="Genomic_DNA"/>
</dbReference>
<organism evidence="2 3">
    <name type="scientific">Acinetobacter pecorum</name>
    <dbReference type="NCBI Taxonomy" id="2762215"/>
    <lineage>
        <taxon>Bacteria</taxon>
        <taxon>Pseudomonadati</taxon>
        <taxon>Pseudomonadota</taxon>
        <taxon>Gammaproteobacteria</taxon>
        <taxon>Moraxellales</taxon>
        <taxon>Moraxellaceae</taxon>
        <taxon>Acinetobacter</taxon>
    </lineage>
</organism>
<name>A0ABR8VU37_9GAMM</name>
<sequence>MNMMTQFNHNQQGITSLDISELVQSELRAVNLSIERLAKRGVIQLPPMVKVENKQSLSPNKYTSVYVFSGEQGKLDSITVVAQLCPEFTAALVKRWYDLENQNAVQLPQTFAEALQLAADQARQLELAAPKISHYDTVVEKSHLLTATQVAAKLRMSAVALNKILDEFRVYNKAHKRSRVFNTWFEDQGLGELKQTSTGHSQPMFTTKGEAWVIEKLTSEGVVA</sequence>
<dbReference type="RefSeq" id="WP_191730498.1">
    <property type="nucleotide sequence ID" value="NZ_JACSPT010000002.1"/>
</dbReference>
<accession>A0ABR8VU37</accession>
<feature type="domain" description="Antirepressor protein C-terminal" evidence="1">
    <location>
        <begin position="124"/>
        <end position="218"/>
    </location>
</feature>
<evidence type="ECO:0000313" key="2">
    <source>
        <dbReference type="EMBL" id="MBD8008282.1"/>
    </source>
</evidence>
<dbReference type="InterPro" id="IPR005039">
    <property type="entry name" value="Ant_C"/>
</dbReference>
<evidence type="ECO:0000259" key="1">
    <source>
        <dbReference type="Pfam" id="PF03374"/>
    </source>
</evidence>
<reference evidence="2 3" key="1">
    <citation type="submission" date="2020-08" db="EMBL/GenBank/DDBJ databases">
        <title>A Genomic Blueprint of the Chicken Gut Microbiome.</title>
        <authorList>
            <person name="Gilroy R."/>
            <person name="Ravi A."/>
            <person name="Getino M."/>
            <person name="Pursley I."/>
            <person name="Horton D.L."/>
            <person name="Alikhan N.-F."/>
            <person name="Baker D."/>
            <person name="Gharbi K."/>
            <person name="Hall N."/>
            <person name="Watson M."/>
            <person name="Adriaenssens E.M."/>
            <person name="Foster-Nyarko E."/>
            <person name="Jarju S."/>
            <person name="Secka A."/>
            <person name="Antonio M."/>
            <person name="Oren A."/>
            <person name="Chaudhuri R."/>
            <person name="La Ragione R.M."/>
            <person name="Hildebrand F."/>
            <person name="Pallen M.J."/>
        </authorList>
    </citation>
    <scope>NUCLEOTIDE SEQUENCE [LARGE SCALE GENOMIC DNA]</scope>
    <source>
        <strain evidence="2 3">Sa1BUA6</strain>
    </source>
</reference>
<evidence type="ECO:0000313" key="3">
    <source>
        <dbReference type="Proteomes" id="UP000621930"/>
    </source>
</evidence>
<keyword evidence="3" id="KW-1185">Reference proteome</keyword>
<dbReference type="Pfam" id="PF03374">
    <property type="entry name" value="ANT"/>
    <property type="match status" value="1"/>
</dbReference>
<dbReference type="Proteomes" id="UP000621930">
    <property type="component" value="Unassembled WGS sequence"/>
</dbReference>
<gene>
    <name evidence="2" type="ORF">H9629_02830</name>
</gene>
<protein>
    <submittedName>
        <fullName evidence="2">Phage antirepressor KilAC domain-containing protein</fullName>
    </submittedName>
</protein>
<proteinExistence type="predicted"/>